<dbReference type="PANTHER" id="PTHR32196:SF32">
    <property type="entry name" value="XYLOSE TRANSPORT SYSTEM PERMEASE PROTEIN XYLH"/>
    <property type="match status" value="1"/>
</dbReference>
<feature type="region of interest" description="Disordered" evidence="11">
    <location>
        <begin position="1"/>
        <end position="21"/>
    </location>
</feature>
<comment type="function">
    <text evidence="9">Part of the binding-protein-dependent transport system for D-xylose. Probably responsible for the translocation of the substrate across the membrane.</text>
</comment>
<keyword evidence="5" id="KW-0762">Sugar transport</keyword>
<feature type="transmembrane region" description="Helical" evidence="12">
    <location>
        <begin position="115"/>
        <end position="135"/>
    </location>
</feature>
<feature type="transmembrane region" description="Helical" evidence="12">
    <location>
        <begin position="247"/>
        <end position="269"/>
    </location>
</feature>
<evidence type="ECO:0000256" key="12">
    <source>
        <dbReference type="SAM" id="Phobius"/>
    </source>
</evidence>
<dbReference type="Proteomes" id="UP000598146">
    <property type="component" value="Unassembled WGS sequence"/>
</dbReference>
<comment type="caution">
    <text evidence="13">The sequence shown here is derived from an EMBL/GenBank/DDBJ whole genome shotgun (WGS) entry which is preliminary data.</text>
</comment>
<evidence type="ECO:0000313" key="14">
    <source>
        <dbReference type="Proteomes" id="UP000598146"/>
    </source>
</evidence>
<evidence type="ECO:0000313" key="13">
    <source>
        <dbReference type="EMBL" id="MBG0561447.1"/>
    </source>
</evidence>
<sequence>MSSTLETRPGPPPPAASDERVARQSPLSRLLARPEVGALVGAILIYIVFFIVAPPFRQPESLSSVLYVSSTFGIMAVAVALLMIGGEFDLSAGVAVTSSALFASMFAYQFTLNLWVGVAAALVFALLVGFINGYLVVKTGIPSFLVTLGTFFMLRGLNLALTKAVTGNVATNDVSNMDGFDSAQKVFASSFTIGNVSIRITLLWWILFVAIGTWLLLRTRLGNWIFAVGGSAPSSRAVGVPVNKVKIGLFMGVGFLAWFMGMHNLFAFNTVQSGGGLGNEFIYIVAAVVGGCLLTGGYGSVIGAAIGAFIFGMTNLGIVYAGWDPDWFYFFLGALLLGAILLNSFVRKRAEAMR</sequence>
<dbReference type="CDD" id="cd06579">
    <property type="entry name" value="TM_PBP1_transp_AraH_like"/>
    <property type="match status" value="1"/>
</dbReference>
<dbReference type="AlphaFoldDB" id="A0A931FW56"/>
<dbReference type="RefSeq" id="WP_196413236.1">
    <property type="nucleotide sequence ID" value="NZ_JADQTO010000003.1"/>
</dbReference>
<feature type="transmembrane region" description="Helical" evidence="12">
    <location>
        <begin position="196"/>
        <end position="217"/>
    </location>
</feature>
<dbReference type="InterPro" id="IPR001851">
    <property type="entry name" value="ABC_transp_permease"/>
</dbReference>
<proteinExistence type="predicted"/>
<keyword evidence="4" id="KW-0997">Cell inner membrane</keyword>
<evidence type="ECO:0000256" key="2">
    <source>
        <dbReference type="ARBA" id="ARBA00022448"/>
    </source>
</evidence>
<keyword evidence="2" id="KW-0813">Transport</keyword>
<dbReference type="GO" id="GO:0005886">
    <property type="term" value="C:plasma membrane"/>
    <property type="evidence" value="ECO:0007669"/>
    <property type="project" value="UniProtKB-SubCell"/>
</dbReference>
<evidence type="ECO:0000256" key="1">
    <source>
        <dbReference type="ARBA" id="ARBA00004651"/>
    </source>
</evidence>
<keyword evidence="7 12" id="KW-1133">Transmembrane helix</keyword>
<name>A0A931FW56_9ACTN</name>
<evidence type="ECO:0000256" key="8">
    <source>
        <dbReference type="ARBA" id="ARBA00023136"/>
    </source>
</evidence>
<keyword evidence="8 12" id="KW-0472">Membrane</keyword>
<evidence type="ECO:0000256" key="6">
    <source>
        <dbReference type="ARBA" id="ARBA00022692"/>
    </source>
</evidence>
<reference evidence="13" key="1">
    <citation type="submission" date="2020-11" db="EMBL/GenBank/DDBJ databases">
        <title>Isolation and identification of active actinomycetes.</title>
        <authorList>
            <person name="Sun X."/>
        </authorList>
    </citation>
    <scope>NUCLEOTIDE SEQUENCE</scope>
    <source>
        <strain evidence="13">NEAU-A11</strain>
    </source>
</reference>
<feature type="transmembrane region" description="Helical" evidence="12">
    <location>
        <begin position="36"/>
        <end position="53"/>
    </location>
</feature>
<dbReference type="PANTHER" id="PTHR32196">
    <property type="entry name" value="ABC TRANSPORTER PERMEASE PROTEIN YPHD-RELATED-RELATED"/>
    <property type="match status" value="1"/>
</dbReference>
<keyword evidence="14" id="KW-1185">Reference proteome</keyword>
<evidence type="ECO:0000256" key="9">
    <source>
        <dbReference type="ARBA" id="ARBA00035611"/>
    </source>
</evidence>
<organism evidence="13 14">
    <name type="scientific">Actinoplanes aureus</name>
    <dbReference type="NCBI Taxonomy" id="2792083"/>
    <lineage>
        <taxon>Bacteria</taxon>
        <taxon>Bacillati</taxon>
        <taxon>Actinomycetota</taxon>
        <taxon>Actinomycetes</taxon>
        <taxon>Micromonosporales</taxon>
        <taxon>Micromonosporaceae</taxon>
        <taxon>Actinoplanes</taxon>
    </lineage>
</organism>
<feature type="transmembrane region" description="Helical" evidence="12">
    <location>
        <begin position="141"/>
        <end position="161"/>
    </location>
</feature>
<dbReference type="EMBL" id="JADQTO010000003">
    <property type="protein sequence ID" value="MBG0561447.1"/>
    <property type="molecule type" value="Genomic_DNA"/>
</dbReference>
<evidence type="ECO:0000256" key="7">
    <source>
        <dbReference type="ARBA" id="ARBA00022989"/>
    </source>
</evidence>
<protein>
    <recommendedName>
        <fullName evidence="10">Xylose transport system permease protein XylH</fullName>
    </recommendedName>
</protein>
<evidence type="ECO:0000256" key="5">
    <source>
        <dbReference type="ARBA" id="ARBA00022597"/>
    </source>
</evidence>
<feature type="transmembrane region" description="Helical" evidence="12">
    <location>
        <begin position="327"/>
        <end position="346"/>
    </location>
</feature>
<feature type="transmembrane region" description="Helical" evidence="12">
    <location>
        <begin position="281"/>
        <end position="311"/>
    </location>
</feature>
<comment type="subcellular location">
    <subcellularLocation>
        <location evidence="1">Cell membrane</location>
        <topology evidence="1">Multi-pass membrane protein</topology>
    </subcellularLocation>
</comment>
<evidence type="ECO:0000256" key="11">
    <source>
        <dbReference type="SAM" id="MobiDB-lite"/>
    </source>
</evidence>
<dbReference type="GO" id="GO:0022857">
    <property type="term" value="F:transmembrane transporter activity"/>
    <property type="evidence" value="ECO:0007669"/>
    <property type="project" value="InterPro"/>
</dbReference>
<evidence type="ECO:0000256" key="3">
    <source>
        <dbReference type="ARBA" id="ARBA00022475"/>
    </source>
</evidence>
<gene>
    <name evidence="13" type="ORF">I4J89_08225</name>
</gene>
<dbReference type="Pfam" id="PF02653">
    <property type="entry name" value="BPD_transp_2"/>
    <property type="match status" value="1"/>
</dbReference>
<keyword evidence="3" id="KW-1003">Cell membrane</keyword>
<keyword evidence="6 12" id="KW-0812">Transmembrane</keyword>
<evidence type="ECO:0000256" key="4">
    <source>
        <dbReference type="ARBA" id="ARBA00022519"/>
    </source>
</evidence>
<feature type="transmembrane region" description="Helical" evidence="12">
    <location>
        <begin position="65"/>
        <end position="84"/>
    </location>
</feature>
<accession>A0A931FW56</accession>
<evidence type="ECO:0000256" key="10">
    <source>
        <dbReference type="ARBA" id="ARBA00035686"/>
    </source>
</evidence>